<dbReference type="Gene3D" id="3.30.1140.60">
    <property type="entry name" value="F-actin capping protein, alpha subunit"/>
    <property type="match status" value="1"/>
</dbReference>
<dbReference type="InterPro" id="IPR042489">
    <property type="entry name" value="CapZ_alpha_1"/>
</dbReference>
<dbReference type="Pfam" id="PF05755">
    <property type="entry name" value="REF"/>
    <property type="match status" value="1"/>
</dbReference>
<keyword evidence="4" id="KW-0117">Actin capping</keyword>
<evidence type="ECO:0000256" key="6">
    <source>
        <dbReference type="SAM" id="Phobius"/>
    </source>
</evidence>
<dbReference type="PROSITE" id="PS00749">
    <property type="entry name" value="F_ACTIN_CAPPING_A_2"/>
    <property type="match status" value="1"/>
</dbReference>
<dbReference type="InterPro" id="IPR037282">
    <property type="entry name" value="CapZ_alpha/beta"/>
</dbReference>
<dbReference type="FunFam" id="3.30.1140.60:FF:000003">
    <property type="entry name" value="F-actin-capping protein subunit alpha"/>
    <property type="match status" value="1"/>
</dbReference>
<dbReference type="AlphaFoldDB" id="A0A9E7EM74"/>
<gene>
    <name evidence="7" type="ORF">MUK42_02575</name>
</gene>
<comment type="similarity">
    <text evidence="2">Belongs to the F-actin-capping protein alpha subunit family.</text>
</comment>
<feature type="transmembrane region" description="Helical" evidence="6">
    <location>
        <begin position="20"/>
        <end position="39"/>
    </location>
</feature>
<dbReference type="GO" id="GO:0051015">
    <property type="term" value="F:actin filament binding"/>
    <property type="evidence" value="ECO:0007669"/>
    <property type="project" value="TreeGrafter"/>
</dbReference>
<proteinExistence type="inferred from homology"/>
<dbReference type="GO" id="GO:0030863">
    <property type="term" value="C:cortical cytoskeleton"/>
    <property type="evidence" value="ECO:0007669"/>
    <property type="project" value="TreeGrafter"/>
</dbReference>
<evidence type="ECO:0000256" key="2">
    <source>
        <dbReference type="ARBA" id="ARBA00010479"/>
    </source>
</evidence>
<evidence type="ECO:0000256" key="5">
    <source>
        <dbReference type="ARBA" id="ARBA00023203"/>
    </source>
</evidence>
<dbReference type="PROSITE" id="PS00748">
    <property type="entry name" value="F_ACTIN_CAPPING_A_1"/>
    <property type="match status" value="1"/>
</dbReference>
<sequence>MAETQAQTEEISREPEGLKYLGFVHVAALQAVVCLAGLYEFAKDNSGPLKPGVHSVEGAVIAVIGPVYEKFRDVPFEILKFVDTKVGEFLTEVDRHVPVVLKSASVQAYTAAEKAPEVARSLVGEVQRTWVMATASGVARDLYARCEPVAKAMYGQYEPVAERYAVAAWRSVNRLPLFPQVAQILVPTAAYWAERYNKAVGAAAARDYVVAQCLPTVPIERIAKVFGEQSEKPRATVSPPPETVGVLLCQVGNRVLLDDEASGLCRILLVVVNESGGGGDEPEELSDKQKAEIAKWFLANAPAGEIQYVAKDVRSILGDDKIYEMAAAEAFPLHNKAHLLALEMPNRSGDVLIATYGELDKNNYFDPRTAQVATVDHVKQVCTTVRPANDDELPSPYIEDFRSTLDAELSKYVGETYPKGVCAVYCISGKDAEGPGADFEFVVVISAVKHSPQNFCNGIWQSIWNIEFKDNMQFVEIKGKIQVGAHYFEEGNVQLDAKLECKDSTIFQSPEDSAVSITNIVRHHETEYLASLEASYVNLPDTTFKDLRRKLPVTRTLFPWQNTMQFSLTRDITKEMGIGK</sequence>
<dbReference type="OrthoDB" id="340550at2759"/>
<dbReference type="InterPro" id="IPR042276">
    <property type="entry name" value="CapZ_alpha/beta_2"/>
</dbReference>
<evidence type="ECO:0000313" key="8">
    <source>
        <dbReference type="Proteomes" id="UP001055439"/>
    </source>
</evidence>
<keyword evidence="5" id="KW-0009">Actin-binding</keyword>
<dbReference type="PANTHER" id="PTHR10653:SF0">
    <property type="entry name" value="F-ACTIN-CAPPING PROTEIN SUBUNIT ALPHA"/>
    <property type="match status" value="1"/>
</dbReference>
<organism evidence="7 8">
    <name type="scientific">Musa troglodytarum</name>
    <name type="common">fe'i banana</name>
    <dbReference type="NCBI Taxonomy" id="320322"/>
    <lineage>
        <taxon>Eukaryota</taxon>
        <taxon>Viridiplantae</taxon>
        <taxon>Streptophyta</taxon>
        <taxon>Embryophyta</taxon>
        <taxon>Tracheophyta</taxon>
        <taxon>Spermatophyta</taxon>
        <taxon>Magnoliopsida</taxon>
        <taxon>Liliopsida</taxon>
        <taxon>Zingiberales</taxon>
        <taxon>Musaceae</taxon>
        <taxon>Musa</taxon>
    </lineage>
</organism>
<keyword evidence="8" id="KW-1185">Reference proteome</keyword>
<dbReference type="InterPro" id="IPR008802">
    <property type="entry name" value="REF"/>
</dbReference>
<dbReference type="PANTHER" id="PTHR10653">
    <property type="entry name" value="F-ACTIN-CAPPING PROTEIN SUBUNIT ALPHA"/>
    <property type="match status" value="1"/>
</dbReference>
<evidence type="ECO:0000256" key="1">
    <source>
        <dbReference type="ARBA" id="ARBA00009737"/>
    </source>
</evidence>
<evidence type="ECO:0000313" key="7">
    <source>
        <dbReference type="EMBL" id="URD79628.1"/>
    </source>
</evidence>
<dbReference type="Proteomes" id="UP001055439">
    <property type="component" value="Chromosome 10"/>
</dbReference>
<keyword evidence="6" id="KW-1133">Transmembrane helix</keyword>
<keyword evidence="6" id="KW-0812">Transmembrane</keyword>
<protein>
    <recommendedName>
        <fullName evidence="3">F-actin-capping protein subunit alpha</fullName>
    </recommendedName>
</protein>
<keyword evidence="6" id="KW-0472">Membrane</keyword>
<comment type="similarity">
    <text evidence="1">Belongs to the REF/SRPP family.</text>
</comment>
<dbReference type="FunFam" id="3.90.1150.210:FF:000003">
    <property type="entry name" value="F-actin-capping protein subunit alpha"/>
    <property type="match status" value="1"/>
</dbReference>
<accession>A0A9E7EM74</accession>
<dbReference type="InterPro" id="IPR017865">
    <property type="entry name" value="F-actin_cap_asu_CS"/>
</dbReference>
<dbReference type="GO" id="GO:0008290">
    <property type="term" value="C:F-actin capping protein complex"/>
    <property type="evidence" value="ECO:0007669"/>
    <property type="project" value="InterPro"/>
</dbReference>
<dbReference type="InterPro" id="IPR002189">
    <property type="entry name" value="CapZ_alpha"/>
</dbReference>
<dbReference type="Pfam" id="PF01267">
    <property type="entry name" value="F-actin_cap_A"/>
    <property type="match status" value="1"/>
</dbReference>
<dbReference type="SUPFAM" id="SSF90096">
    <property type="entry name" value="Subunits of heterodimeric actin filament capping protein Capz"/>
    <property type="match status" value="1"/>
</dbReference>
<dbReference type="GO" id="GO:0051016">
    <property type="term" value="P:barbed-end actin filament capping"/>
    <property type="evidence" value="ECO:0007669"/>
    <property type="project" value="InterPro"/>
</dbReference>
<reference evidence="7" key="1">
    <citation type="submission" date="2022-05" db="EMBL/GenBank/DDBJ databases">
        <title>The Musa troglodytarum L. genome provides insights into the mechanism of non-climacteric behaviour and enrichment of carotenoids.</title>
        <authorList>
            <person name="Wang J."/>
        </authorList>
    </citation>
    <scope>NUCLEOTIDE SEQUENCE</scope>
    <source>
        <tissue evidence="7">Leaf</tissue>
    </source>
</reference>
<evidence type="ECO:0000256" key="3">
    <source>
        <dbReference type="ARBA" id="ARBA00014038"/>
    </source>
</evidence>
<dbReference type="PRINTS" id="PR00191">
    <property type="entry name" value="FACTINCAPA"/>
</dbReference>
<name>A0A9E7EM74_9LILI</name>
<evidence type="ECO:0000256" key="4">
    <source>
        <dbReference type="ARBA" id="ARBA00022467"/>
    </source>
</evidence>
<dbReference type="Gene3D" id="3.90.1150.210">
    <property type="entry name" value="F-actin capping protein, beta subunit"/>
    <property type="match status" value="1"/>
</dbReference>
<dbReference type="GO" id="GO:0030036">
    <property type="term" value="P:actin cytoskeleton organization"/>
    <property type="evidence" value="ECO:0007669"/>
    <property type="project" value="TreeGrafter"/>
</dbReference>
<dbReference type="EMBL" id="CP097503">
    <property type="protein sequence ID" value="URD79628.1"/>
    <property type="molecule type" value="Genomic_DNA"/>
</dbReference>